<dbReference type="PROSITE" id="PS00092">
    <property type="entry name" value="N6_MTASE"/>
    <property type="match status" value="1"/>
</dbReference>
<evidence type="ECO:0000256" key="10">
    <source>
        <dbReference type="ARBA" id="ARBA00062344"/>
    </source>
</evidence>
<keyword evidence="4" id="KW-0808">Transferase</keyword>
<dbReference type="GO" id="GO:0036009">
    <property type="term" value="F:protein-glutamine N-methyltransferase activity"/>
    <property type="evidence" value="ECO:0007669"/>
    <property type="project" value="UniProtKB-ARBA"/>
</dbReference>
<dbReference type="STRING" id="60711.ENSCSAP00000014590"/>
<dbReference type="PANTHER" id="PTHR45875">
    <property type="entry name" value="METHYLTRANSFERASE N6AMT1"/>
    <property type="match status" value="1"/>
</dbReference>
<dbReference type="InterPro" id="IPR029063">
    <property type="entry name" value="SAM-dependent_MTases_sf"/>
</dbReference>
<name>A0A0D9S151_CHLSB</name>
<reference evidence="18" key="3">
    <citation type="submission" date="2025-09" db="UniProtKB">
        <authorList>
            <consortium name="Ensembl"/>
        </authorList>
    </citation>
    <scope>IDENTIFICATION</scope>
</reference>
<dbReference type="PANTHER" id="PTHR45875:SF1">
    <property type="entry name" value="METHYLTRANSFERASE N6AMT1"/>
    <property type="match status" value="1"/>
</dbReference>
<evidence type="ECO:0000256" key="14">
    <source>
        <dbReference type="ARBA" id="ARBA00083337"/>
    </source>
</evidence>
<evidence type="ECO:0000256" key="9">
    <source>
        <dbReference type="ARBA" id="ARBA00053180"/>
    </source>
</evidence>
<evidence type="ECO:0000313" key="19">
    <source>
        <dbReference type="Proteomes" id="UP000029965"/>
    </source>
</evidence>
<dbReference type="GO" id="GO:0035657">
    <property type="term" value="C:eRF1 methyltransferase complex"/>
    <property type="evidence" value="ECO:0007669"/>
    <property type="project" value="TreeGrafter"/>
</dbReference>
<dbReference type="Proteomes" id="UP000029965">
    <property type="component" value="Chromosome 1"/>
</dbReference>
<evidence type="ECO:0000256" key="15">
    <source>
        <dbReference type="ARBA" id="ARBA00093624"/>
    </source>
</evidence>
<dbReference type="GO" id="GO:0005634">
    <property type="term" value="C:nucleus"/>
    <property type="evidence" value="ECO:0007669"/>
    <property type="project" value="UniProtKB-SubCell"/>
</dbReference>
<reference evidence="18" key="2">
    <citation type="submission" date="2025-08" db="UniProtKB">
        <authorList>
            <consortium name="Ensembl"/>
        </authorList>
    </citation>
    <scope>IDENTIFICATION</scope>
</reference>
<comment type="catalytic activity">
    <reaction evidence="7">
        <text>L-lysyl-[histone] + S-adenosyl-L-methionine = N(6)-methyl-L-lysyl-[histone] + S-adenosyl-L-homocysteine + H(+)</text>
        <dbReference type="Rhea" id="RHEA:10024"/>
        <dbReference type="Rhea" id="RHEA-COMP:9845"/>
        <dbReference type="Rhea" id="RHEA-COMP:9846"/>
        <dbReference type="ChEBI" id="CHEBI:15378"/>
        <dbReference type="ChEBI" id="CHEBI:29969"/>
        <dbReference type="ChEBI" id="CHEBI:57856"/>
        <dbReference type="ChEBI" id="CHEBI:59789"/>
        <dbReference type="ChEBI" id="CHEBI:61929"/>
    </reaction>
    <physiologicalReaction direction="left-to-right" evidence="7">
        <dbReference type="Rhea" id="RHEA:10025"/>
    </physiologicalReaction>
</comment>
<keyword evidence="6" id="KW-0539">Nucleus</keyword>
<dbReference type="eggNOG" id="KOG3191">
    <property type="taxonomic scope" value="Eukaryota"/>
</dbReference>
<evidence type="ECO:0000256" key="2">
    <source>
        <dbReference type="ARBA" id="ARBA00006149"/>
    </source>
</evidence>
<evidence type="ECO:0000256" key="4">
    <source>
        <dbReference type="ARBA" id="ARBA00022679"/>
    </source>
</evidence>
<dbReference type="EMBL" id="AQIB01097413">
    <property type="status" value="NOT_ANNOTATED_CDS"/>
    <property type="molecule type" value="Genomic_DNA"/>
</dbReference>
<sequence>MAAQSFPTPLHGHVGGGAFSDVYESAEDAFLLLDAIQVAAAKLAGVEICLEVGVCGSGVVSAFLASMIGPQALNMCTDINPEAAACTLETARCNEVHIQPVITDLVKGLLRLKEKVDLLVFNPPYVVTPPEEVGSHGIETAWVGGRNGREVTCRFFPLVPALLSPKALFYLVTIEEDNPEEILKIVKTKGLQGTTALPRQAGQEPLSVLKFTKF</sequence>
<evidence type="ECO:0000256" key="3">
    <source>
        <dbReference type="ARBA" id="ARBA00022603"/>
    </source>
</evidence>
<evidence type="ECO:0000256" key="11">
    <source>
        <dbReference type="ARBA" id="ARBA00075330"/>
    </source>
</evidence>
<comment type="similarity">
    <text evidence="2">Belongs to the eukaryotic/archaeal PrmC-related family.</text>
</comment>
<dbReference type="Gene3D" id="3.40.50.150">
    <property type="entry name" value="Vaccinia Virus protein VP39"/>
    <property type="match status" value="1"/>
</dbReference>
<proteinExistence type="inferred from homology"/>
<dbReference type="OMA" id="DVNRNAC"/>
<evidence type="ECO:0000256" key="16">
    <source>
        <dbReference type="ARBA" id="ARBA00093667"/>
    </source>
</evidence>
<dbReference type="Pfam" id="PF05175">
    <property type="entry name" value="MTS"/>
    <property type="match status" value="1"/>
</dbReference>
<dbReference type="EMBL" id="AQIB01097412">
    <property type="status" value="NOT_ANNOTATED_CDS"/>
    <property type="molecule type" value="Genomic_DNA"/>
</dbReference>
<evidence type="ECO:0000256" key="13">
    <source>
        <dbReference type="ARBA" id="ARBA00080992"/>
    </source>
</evidence>
<keyword evidence="3" id="KW-0489">Methyltransferase</keyword>
<evidence type="ECO:0000256" key="5">
    <source>
        <dbReference type="ARBA" id="ARBA00022691"/>
    </source>
</evidence>
<evidence type="ECO:0000313" key="18">
    <source>
        <dbReference type="Ensembl" id="ENSCSAP00000014590.1"/>
    </source>
</evidence>
<dbReference type="GeneTree" id="ENSGT00390000013073"/>
<accession>A0A0D9S151</accession>
<dbReference type="GO" id="GO:0032259">
    <property type="term" value="P:methylation"/>
    <property type="evidence" value="ECO:0007669"/>
    <property type="project" value="UniProtKB-KW"/>
</dbReference>
<feature type="domain" description="Methyltransferase small" evidence="17">
    <location>
        <begin position="50"/>
        <end position="126"/>
    </location>
</feature>
<evidence type="ECO:0000259" key="17">
    <source>
        <dbReference type="Pfam" id="PF05175"/>
    </source>
</evidence>
<dbReference type="CDD" id="cd02440">
    <property type="entry name" value="AdoMet_MTases"/>
    <property type="match status" value="1"/>
</dbReference>
<comment type="subcellular location">
    <subcellularLocation>
        <location evidence="1">Nucleus</location>
    </subcellularLocation>
</comment>
<keyword evidence="5" id="KW-0949">S-adenosyl-L-methionine</keyword>
<evidence type="ECO:0000256" key="7">
    <source>
        <dbReference type="ARBA" id="ARBA00048619"/>
    </source>
</evidence>
<comment type="function">
    <text evidence="9">Methyltransferase that can methylate proteins and, to a lower extent, arsenic. Catalytic subunit of a heterodimer with TRMT112, which monomethylates 'Lys-12' of histone H4 (H4K12me1), a modification present at the promoters of numerous genes encoding cell cycle regulators. Catalytic subunit of a heterodimer with TRMT112, which catalyzes N5-methylation of Glu residue of proteins with a Gly-Gln-Xaa-Xaa-Xaa-Arg motif. Methylates ETF1 on 'Gln-185'; ETF1 needs to be complexed to ERF3 in its GTP-bound form to be efficiently methylated. May also play a role in the modulation of arsenic-induced toxicity by mediating the conversion of monomethylarsonous acid (3+) into the less toxic dimethylarsonic acid. It however only plays a limited role in arsenic metabolism compared with AS3MT.</text>
</comment>
<comment type="subunit">
    <text evidence="10">Heterodimer; heterodimerization with TRMT112 is required for S-adenosyl-L-methionine-binding.</text>
</comment>
<dbReference type="InterPro" id="IPR002052">
    <property type="entry name" value="DNA_methylase_N6_adenine_CS"/>
</dbReference>
<dbReference type="InterPro" id="IPR004557">
    <property type="entry name" value="PrmC-related"/>
</dbReference>
<evidence type="ECO:0000256" key="1">
    <source>
        <dbReference type="ARBA" id="ARBA00004123"/>
    </source>
</evidence>
<evidence type="ECO:0000256" key="6">
    <source>
        <dbReference type="ARBA" id="ARBA00023242"/>
    </source>
</evidence>
<comment type="catalytic activity">
    <reaction evidence="8">
        <text>methylarsonous acid + S-adenosyl-L-methionine = dimethylarsinate + S-adenosyl-L-homocysteine + 2 H(+)</text>
        <dbReference type="Rhea" id="RHEA:11684"/>
        <dbReference type="ChEBI" id="CHEBI:15378"/>
        <dbReference type="ChEBI" id="CHEBI:16223"/>
        <dbReference type="ChEBI" id="CHEBI:17826"/>
        <dbReference type="ChEBI" id="CHEBI:57856"/>
        <dbReference type="ChEBI" id="CHEBI:59789"/>
    </reaction>
</comment>
<reference evidence="18 19" key="1">
    <citation type="submission" date="2014-03" db="EMBL/GenBank/DDBJ databases">
        <authorList>
            <person name="Warren W."/>
            <person name="Wilson R.K."/>
        </authorList>
    </citation>
    <scope>NUCLEOTIDE SEQUENCE</scope>
</reference>
<dbReference type="SUPFAM" id="SSF53335">
    <property type="entry name" value="S-adenosyl-L-methionine-dependent methyltransferases"/>
    <property type="match status" value="1"/>
</dbReference>
<dbReference type="NCBIfam" id="TIGR00537">
    <property type="entry name" value="hemK_rel_arch"/>
    <property type="match status" value="1"/>
</dbReference>
<dbReference type="Ensembl" id="ENSCSAT00000001488.1">
    <property type="protein sequence ID" value="ENSCSAP00000014590.1"/>
    <property type="gene ID" value="ENSCSAG00000003461.1"/>
</dbReference>
<dbReference type="InterPro" id="IPR052190">
    <property type="entry name" value="Euk-Arch_PrmC-MTase"/>
</dbReference>
<dbReference type="GO" id="GO:0003676">
    <property type="term" value="F:nucleic acid binding"/>
    <property type="evidence" value="ECO:0007669"/>
    <property type="project" value="InterPro"/>
</dbReference>
<organism evidence="18 19">
    <name type="scientific">Chlorocebus sabaeus</name>
    <name type="common">Green monkey</name>
    <name type="synonym">Simia sabaea</name>
    <dbReference type="NCBI Taxonomy" id="60711"/>
    <lineage>
        <taxon>Eukaryota</taxon>
        <taxon>Metazoa</taxon>
        <taxon>Chordata</taxon>
        <taxon>Craniata</taxon>
        <taxon>Vertebrata</taxon>
        <taxon>Euteleostomi</taxon>
        <taxon>Mammalia</taxon>
        <taxon>Eutheria</taxon>
        <taxon>Euarchontoglires</taxon>
        <taxon>Primates</taxon>
        <taxon>Haplorrhini</taxon>
        <taxon>Catarrhini</taxon>
        <taxon>Cercopithecidae</taxon>
        <taxon>Cercopithecinae</taxon>
        <taxon>Chlorocebus</taxon>
    </lineage>
</organism>
<dbReference type="InterPro" id="IPR007848">
    <property type="entry name" value="Small_mtfrase_dom"/>
</dbReference>
<dbReference type="FunFam" id="3.40.50.150:FF:000077">
    <property type="entry name" value="HemK methyltransferase family member 2"/>
    <property type="match status" value="1"/>
</dbReference>
<dbReference type="AlphaFoldDB" id="A0A0D9S151"/>
<protein>
    <recommendedName>
        <fullName evidence="15">Methyltransferase HEMK2</fullName>
    </recommendedName>
    <alternativeName>
        <fullName evidence="14">HemK methyltransferase family member 2</fullName>
    </alternativeName>
    <alternativeName>
        <fullName evidence="12">Lysine N-methyltransferase 9</fullName>
    </alternativeName>
    <alternativeName>
        <fullName evidence="11">Methylarsonite methyltransferase N6AMT1</fullName>
    </alternativeName>
    <alternativeName>
        <fullName evidence="16">Methyltransferase N6AMT1</fullName>
    </alternativeName>
    <alternativeName>
        <fullName evidence="13">Protein N(5)-glutamine methyltransferase</fullName>
    </alternativeName>
</protein>
<evidence type="ECO:0000256" key="8">
    <source>
        <dbReference type="ARBA" id="ARBA00050903"/>
    </source>
</evidence>
<keyword evidence="19" id="KW-1185">Reference proteome</keyword>
<evidence type="ECO:0000256" key="12">
    <source>
        <dbReference type="ARBA" id="ARBA00076540"/>
    </source>
</evidence>